<evidence type="ECO:0000256" key="2">
    <source>
        <dbReference type="ARBA" id="ARBA00004777"/>
    </source>
</evidence>
<evidence type="ECO:0000313" key="10">
    <source>
        <dbReference type="Proteomes" id="UP001205105"/>
    </source>
</evidence>
<gene>
    <name evidence="9" type="ORF">COHA_009238</name>
</gene>
<dbReference type="GO" id="GO:0004489">
    <property type="term" value="F:methylenetetrahydrofolate reductase [NAD(P)H] activity"/>
    <property type="evidence" value="ECO:0007669"/>
    <property type="project" value="InterPro"/>
</dbReference>
<keyword evidence="10" id="KW-1185">Reference proteome</keyword>
<name>A0AAD5DHE5_9CHLO</name>
<dbReference type="PANTHER" id="PTHR45754">
    <property type="entry name" value="METHYLENETETRAHYDROFOLATE REDUCTASE"/>
    <property type="match status" value="1"/>
</dbReference>
<sequence length="320" mass="35093">MARIIDKLNAKIGADELFFSFEYFPPKTEEGVANLKERQTRMAALGPTFCDITWGAGGSTADVTLDVARSMQQEVGVETMMHLTCTNMPVDKLKDALAKAKEYGIRNILALRGDPPKGQDHFEQVEGGFACALDLVKYIRAEHGDFFGIGVSGYPEAHPDVIVEDGEEMKKNYWADIDYLKKKIDAGADFVVTQLFYDVDRYFQFVKDCRSVGINCPILPGVMPVMTYGGFKRMTSFCKTAVPQHIADTLEAIKDNEAAVKAYGISLGTMMCQRLLAGGAPGLHMYTLNLERSAVAILENVGLVPKKEAAKADGQLAKSP</sequence>
<keyword evidence="5" id="KW-0274">FAD</keyword>
<comment type="cofactor">
    <cofactor evidence="1">
        <name>FAD</name>
        <dbReference type="ChEBI" id="CHEBI:57692"/>
    </cofactor>
</comment>
<comment type="similarity">
    <text evidence="3">Belongs to the methylenetetrahydrofolate reductase family.</text>
</comment>
<dbReference type="EMBL" id="JADXDR010000170">
    <property type="protein sequence ID" value="KAI7836906.1"/>
    <property type="molecule type" value="Genomic_DNA"/>
</dbReference>
<dbReference type="InterPro" id="IPR003171">
    <property type="entry name" value="Mehydrof_redctse-like"/>
</dbReference>
<evidence type="ECO:0008006" key="11">
    <source>
        <dbReference type="Google" id="ProtNLM"/>
    </source>
</evidence>
<dbReference type="InterPro" id="IPR004621">
    <property type="entry name" value="Fadh2_euk"/>
</dbReference>
<reference evidence="9" key="1">
    <citation type="submission" date="2020-11" db="EMBL/GenBank/DDBJ databases">
        <title>Chlorella ohadii genome sequencing and assembly.</title>
        <authorList>
            <person name="Murik O."/>
            <person name="Treves H."/>
            <person name="Kedem I."/>
            <person name="Shotland Y."/>
            <person name="Kaplan A."/>
        </authorList>
    </citation>
    <scope>NUCLEOTIDE SEQUENCE</scope>
    <source>
        <strain evidence="9">1</strain>
    </source>
</reference>
<dbReference type="PANTHER" id="PTHR45754:SF3">
    <property type="entry name" value="METHYLENETETRAHYDROFOLATE REDUCTASE (NADPH)"/>
    <property type="match status" value="1"/>
</dbReference>
<dbReference type="Gene3D" id="3.20.20.220">
    <property type="match status" value="1"/>
</dbReference>
<dbReference type="AlphaFoldDB" id="A0AAD5DHE5"/>
<keyword evidence="4" id="KW-0285">Flavoprotein</keyword>
<keyword evidence="7" id="KW-0560">Oxidoreductase</keyword>
<dbReference type="CDD" id="cd00537">
    <property type="entry name" value="MTHFR"/>
    <property type="match status" value="1"/>
</dbReference>
<organism evidence="9 10">
    <name type="scientific">Chlorella ohadii</name>
    <dbReference type="NCBI Taxonomy" id="2649997"/>
    <lineage>
        <taxon>Eukaryota</taxon>
        <taxon>Viridiplantae</taxon>
        <taxon>Chlorophyta</taxon>
        <taxon>core chlorophytes</taxon>
        <taxon>Trebouxiophyceae</taxon>
        <taxon>Chlorellales</taxon>
        <taxon>Chlorellaceae</taxon>
        <taxon>Chlorella clade</taxon>
        <taxon>Chlorella</taxon>
    </lineage>
</organism>
<evidence type="ECO:0000256" key="8">
    <source>
        <dbReference type="RuleBase" id="RU004254"/>
    </source>
</evidence>
<dbReference type="NCBIfam" id="TIGR00677">
    <property type="entry name" value="fadh2_euk"/>
    <property type="match status" value="1"/>
</dbReference>
<accession>A0AAD5DHE5</accession>
<evidence type="ECO:0000256" key="3">
    <source>
        <dbReference type="ARBA" id="ARBA00006743"/>
    </source>
</evidence>
<dbReference type="InterPro" id="IPR029041">
    <property type="entry name" value="FAD-linked_oxidoreductase-like"/>
</dbReference>
<dbReference type="GO" id="GO:0035999">
    <property type="term" value="P:tetrahydrofolate interconversion"/>
    <property type="evidence" value="ECO:0007669"/>
    <property type="project" value="TreeGrafter"/>
</dbReference>
<comment type="caution">
    <text evidence="9">The sequence shown here is derived from an EMBL/GenBank/DDBJ whole genome shotgun (WGS) entry which is preliminary data.</text>
</comment>
<dbReference type="GO" id="GO:0009086">
    <property type="term" value="P:methionine biosynthetic process"/>
    <property type="evidence" value="ECO:0007669"/>
    <property type="project" value="TreeGrafter"/>
</dbReference>
<dbReference type="SUPFAM" id="SSF51730">
    <property type="entry name" value="FAD-linked oxidoreductase"/>
    <property type="match status" value="1"/>
</dbReference>
<keyword evidence="6" id="KW-0521">NADP</keyword>
<evidence type="ECO:0000256" key="7">
    <source>
        <dbReference type="ARBA" id="ARBA00023002"/>
    </source>
</evidence>
<protein>
    <recommendedName>
        <fullName evidence="11">Methylenetetrahydrofolate reductase (NAD(P)H)</fullName>
    </recommendedName>
</protein>
<evidence type="ECO:0000256" key="6">
    <source>
        <dbReference type="ARBA" id="ARBA00022857"/>
    </source>
</evidence>
<evidence type="ECO:0000313" key="9">
    <source>
        <dbReference type="EMBL" id="KAI7836906.1"/>
    </source>
</evidence>
<evidence type="ECO:0000256" key="4">
    <source>
        <dbReference type="ARBA" id="ARBA00022630"/>
    </source>
</evidence>
<dbReference type="GO" id="GO:0071949">
    <property type="term" value="F:FAD binding"/>
    <property type="evidence" value="ECO:0007669"/>
    <property type="project" value="TreeGrafter"/>
</dbReference>
<dbReference type="Proteomes" id="UP001205105">
    <property type="component" value="Unassembled WGS sequence"/>
</dbReference>
<evidence type="ECO:0000256" key="5">
    <source>
        <dbReference type="ARBA" id="ARBA00022827"/>
    </source>
</evidence>
<dbReference type="GO" id="GO:0005829">
    <property type="term" value="C:cytosol"/>
    <property type="evidence" value="ECO:0007669"/>
    <property type="project" value="TreeGrafter"/>
</dbReference>
<comment type="pathway">
    <text evidence="2 8">One-carbon metabolism; tetrahydrofolate interconversion.</text>
</comment>
<dbReference type="Pfam" id="PF02219">
    <property type="entry name" value="MTHFR"/>
    <property type="match status" value="1"/>
</dbReference>
<dbReference type="FunFam" id="3.20.20.220:FF:000002">
    <property type="entry name" value="Methylenetetrahydrofolate reductase"/>
    <property type="match status" value="1"/>
</dbReference>
<evidence type="ECO:0000256" key="1">
    <source>
        <dbReference type="ARBA" id="ARBA00001974"/>
    </source>
</evidence>
<proteinExistence type="inferred from homology"/>